<proteinExistence type="predicted"/>
<comment type="caution">
    <text evidence="1">The sequence shown here is derived from an EMBL/GenBank/DDBJ whole genome shotgun (WGS) entry which is preliminary data.</text>
</comment>
<gene>
    <name evidence="1" type="ORF">F7725_014234</name>
</gene>
<dbReference type="EMBL" id="JAAKFY010000008">
    <property type="protein sequence ID" value="KAF3853546.1"/>
    <property type="molecule type" value="Genomic_DNA"/>
</dbReference>
<evidence type="ECO:0000313" key="2">
    <source>
        <dbReference type="Proteomes" id="UP000518266"/>
    </source>
</evidence>
<sequence>MLEDMLHTQKRLSLSHSQLVMELLADHPAAGIELVGGHVGDLQQHGGHQVHTLQQLQVDVHQTLTQQLLGAARGLDVQQGIVGVFNHALPKGADAKLHHGSVVAHQHQVAGLVPAGVQRVVVDVAEDGAGTDAVGAILGVDELAETVHDHSAVLALALLLVLLRLRRRNTTQLRHRYIRDGCVLKTSTQLFAVYFGVSHLGLDRQAQGAAVDAADLLRAALGLHVVEQPVDDATDVTLILQIVHILWGKSEEESNELLGKAFIQVQIV</sequence>
<protein>
    <submittedName>
        <fullName evidence="1">Uncharacterized protein</fullName>
    </submittedName>
</protein>
<evidence type="ECO:0000313" key="1">
    <source>
        <dbReference type="EMBL" id="KAF3853546.1"/>
    </source>
</evidence>
<name>A0A7J5YVU0_DISMA</name>
<organism evidence="1 2">
    <name type="scientific">Dissostichus mawsoni</name>
    <name type="common">Antarctic cod</name>
    <dbReference type="NCBI Taxonomy" id="36200"/>
    <lineage>
        <taxon>Eukaryota</taxon>
        <taxon>Metazoa</taxon>
        <taxon>Chordata</taxon>
        <taxon>Craniata</taxon>
        <taxon>Vertebrata</taxon>
        <taxon>Euteleostomi</taxon>
        <taxon>Actinopterygii</taxon>
        <taxon>Neopterygii</taxon>
        <taxon>Teleostei</taxon>
        <taxon>Neoteleostei</taxon>
        <taxon>Acanthomorphata</taxon>
        <taxon>Eupercaria</taxon>
        <taxon>Perciformes</taxon>
        <taxon>Notothenioidei</taxon>
        <taxon>Nototheniidae</taxon>
        <taxon>Dissostichus</taxon>
    </lineage>
</organism>
<accession>A0A7J5YVU0</accession>
<dbReference type="AlphaFoldDB" id="A0A7J5YVU0"/>
<dbReference type="Proteomes" id="UP000518266">
    <property type="component" value="Unassembled WGS sequence"/>
</dbReference>
<keyword evidence="2" id="KW-1185">Reference proteome</keyword>
<reference evidence="1 2" key="1">
    <citation type="submission" date="2020-03" db="EMBL/GenBank/DDBJ databases">
        <title>Dissostichus mawsoni Genome sequencing and assembly.</title>
        <authorList>
            <person name="Park H."/>
        </authorList>
    </citation>
    <scope>NUCLEOTIDE SEQUENCE [LARGE SCALE GENOMIC DNA]</scope>
    <source>
        <strain evidence="1">DM0001</strain>
        <tissue evidence="1">Muscle</tissue>
    </source>
</reference>